<evidence type="ECO:0000256" key="1">
    <source>
        <dbReference type="SAM" id="MobiDB-lite"/>
    </source>
</evidence>
<reference evidence="3" key="1">
    <citation type="journal article" date="2020" name="Stud. Mycol.">
        <title>101 Dothideomycetes genomes: A test case for predicting lifestyles and emergence of pathogens.</title>
        <authorList>
            <person name="Haridas S."/>
            <person name="Albert R."/>
            <person name="Binder M."/>
            <person name="Bloem J."/>
            <person name="LaButti K."/>
            <person name="Salamov A."/>
            <person name="Andreopoulos B."/>
            <person name="Baker S."/>
            <person name="Barry K."/>
            <person name="Bills G."/>
            <person name="Bluhm B."/>
            <person name="Cannon C."/>
            <person name="Castanera R."/>
            <person name="Culley D."/>
            <person name="Daum C."/>
            <person name="Ezra D."/>
            <person name="Gonzalez J."/>
            <person name="Henrissat B."/>
            <person name="Kuo A."/>
            <person name="Liang C."/>
            <person name="Lipzen A."/>
            <person name="Lutzoni F."/>
            <person name="Magnuson J."/>
            <person name="Mondo S."/>
            <person name="Nolan M."/>
            <person name="Ohm R."/>
            <person name="Pangilinan J."/>
            <person name="Park H.-J."/>
            <person name="Ramirez L."/>
            <person name="Alfaro M."/>
            <person name="Sun H."/>
            <person name="Tritt A."/>
            <person name="Yoshinaga Y."/>
            <person name="Zwiers L.-H."/>
            <person name="Turgeon B."/>
            <person name="Goodwin S."/>
            <person name="Spatafora J."/>
            <person name="Crous P."/>
            <person name="Grigoriev I."/>
        </authorList>
    </citation>
    <scope>NUCLEOTIDE SEQUENCE [LARGE SCALE GENOMIC DNA]</scope>
    <source>
        <strain evidence="3">CBS 304.66</strain>
    </source>
</reference>
<evidence type="ECO:0000313" key="2">
    <source>
        <dbReference type="EMBL" id="KAF2270119.1"/>
    </source>
</evidence>
<accession>A0A9P4NBD6</accession>
<feature type="compositionally biased region" description="Polar residues" evidence="1">
    <location>
        <begin position="62"/>
        <end position="80"/>
    </location>
</feature>
<feature type="region of interest" description="Disordered" evidence="1">
    <location>
        <begin position="62"/>
        <end position="248"/>
    </location>
</feature>
<feature type="compositionally biased region" description="Low complexity" evidence="1">
    <location>
        <begin position="264"/>
        <end position="284"/>
    </location>
</feature>
<feature type="compositionally biased region" description="Basic residues" evidence="1">
    <location>
        <begin position="149"/>
        <end position="159"/>
    </location>
</feature>
<feature type="compositionally biased region" description="Basic and acidic residues" evidence="1">
    <location>
        <begin position="180"/>
        <end position="202"/>
    </location>
</feature>
<organism evidence="2 3">
    <name type="scientific">Lojkania enalia</name>
    <dbReference type="NCBI Taxonomy" id="147567"/>
    <lineage>
        <taxon>Eukaryota</taxon>
        <taxon>Fungi</taxon>
        <taxon>Dikarya</taxon>
        <taxon>Ascomycota</taxon>
        <taxon>Pezizomycotina</taxon>
        <taxon>Dothideomycetes</taxon>
        <taxon>Pleosporomycetidae</taxon>
        <taxon>Pleosporales</taxon>
        <taxon>Pleosporales incertae sedis</taxon>
        <taxon>Lojkania</taxon>
    </lineage>
</organism>
<dbReference type="EMBL" id="ML986580">
    <property type="protein sequence ID" value="KAF2270119.1"/>
    <property type="molecule type" value="Genomic_DNA"/>
</dbReference>
<feature type="compositionally biased region" description="Polar residues" evidence="1">
    <location>
        <begin position="316"/>
        <end position="333"/>
    </location>
</feature>
<proteinExistence type="predicted"/>
<dbReference type="OrthoDB" id="5326588at2759"/>
<feature type="compositionally biased region" description="Basic and acidic residues" evidence="1">
    <location>
        <begin position="212"/>
        <end position="222"/>
    </location>
</feature>
<sequence length="492" mass="54548">MSLHPDPSLAELTDFSPAQLESLTRSVELKQQKLEDDIRQYISQKQDELRKHEQELIEQYRSMNRAESSRGTHGPVSTTAPVMDADISPTALSLSSPSTVDQPADSKLGPGEAAKRTKHTRVHKREKELCGLVTPYFLPLLDASETSPTKKRKDKRRHREDKVESAGDSSPQSEQGSPSRDAEKGKETRRSRSRHKEEKMESGEAIMASSETKSHEKKEEKKPKRSTTKKSALKHNNTPRPRRKRVSLVIDDQIVLPADNIVDASAVTSPSETATSSASNSTTSLEDMIDPRLVTRIDTPVHHEPVHHSLPLRMSLPSTSPTKHTGHTLSESPPSLEYEPLQTTSDSNRTLEYELPQTKTGTYLDPSPPNTDLEIPEYASTTPIYANAPELADRTEEEFSTYVGGIDGSGADDVDQAGSYGYPSSLGASYLESYMKSRPLSVRLAAAEKGELGEREKRELIKSDKAKEEDVDLEFGRVEDMDDMDVIGSMEV</sequence>
<gene>
    <name evidence="2" type="ORF">CC78DRAFT_507762</name>
</gene>
<dbReference type="AlphaFoldDB" id="A0A9P4NBD6"/>
<feature type="region of interest" description="Disordered" evidence="1">
    <location>
        <begin position="264"/>
        <end position="290"/>
    </location>
</feature>
<keyword evidence="3" id="KW-1185">Reference proteome</keyword>
<comment type="caution">
    <text evidence="2">The sequence shown here is derived from an EMBL/GenBank/DDBJ whole genome shotgun (WGS) entry which is preliminary data.</text>
</comment>
<dbReference type="Proteomes" id="UP000800093">
    <property type="component" value="Unassembled WGS sequence"/>
</dbReference>
<feature type="region of interest" description="Disordered" evidence="1">
    <location>
        <begin position="311"/>
        <end position="342"/>
    </location>
</feature>
<evidence type="ECO:0008006" key="4">
    <source>
        <dbReference type="Google" id="ProtNLM"/>
    </source>
</evidence>
<feature type="compositionally biased region" description="Polar residues" evidence="1">
    <location>
        <begin position="167"/>
        <end position="178"/>
    </location>
</feature>
<evidence type="ECO:0000313" key="3">
    <source>
        <dbReference type="Proteomes" id="UP000800093"/>
    </source>
</evidence>
<feature type="compositionally biased region" description="Low complexity" evidence="1">
    <location>
        <begin position="88"/>
        <end position="99"/>
    </location>
</feature>
<name>A0A9P4NBD6_9PLEO</name>
<protein>
    <recommendedName>
        <fullName evidence="4">Tymo-45kd-70kd multi-domain protein</fullName>
    </recommendedName>
</protein>
<feature type="compositionally biased region" description="Basic residues" evidence="1">
    <location>
        <begin position="223"/>
        <end position="233"/>
    </location>
</feature>